<reference evidence="3 4" key="1">
    <citation type="submission" date="2016-08" db="EMBL/GenBank/DDBJ databases">
        <authorList>
            <consortium name="Lentinula edodes genome sequencing consortium"/>
            <person name="Sakamoto Y."/>
            <person name="Nakade K."/>
            <person name="Sato S."/>
            <person name="Yoshida Y."/>
            <person name="Miyazaki K."/>
            <person name="Natsume S."/>
            <person name="Konno N."/>
        </authorList>
    </citation>
    <scope>NUCLEOTIDE SEQUENCE [LARGE SCALE GENOMIC DNA]</scope>
    <source>
        <strain evidence="3 4">NBRC 111202</strain>
    </source>
</reference>
<evidence type="ECO:0000313" key="3">
    <source>
        <dbReference type="EMBL" id="GAW06537.1"/>
    </source>
</evidence>
<dbReference type="AlphaFoldDB" id="A0A1Q3EH35"/>
<dbReference type="InterPro" id="IPR001810">
    <property type="entry name" value="F-box_dom"/>
</dbReference>
<reference evidence="3 4" key="2">
    <citation type="submission" date="2017-02" db="EMBL/GenBank/DDBJ databases">
        <title>A genome survey and senescence transcriptome analysis in Lentinula edodes.</title>
        <authorList>
            <person name="Sakamoto Y."/>
            <person name="Nakade K."/>
            <person name="Sato S."/>
            <person name="Yoshida Y."/>
            <person name="Miyazaki K."/>
            <person name="Natsume S."/>
            <person name="Konno N."/>
        </authorList>
    </citation>
    <scope>NUCLEOTIDE SEQUENCE [LARGE SCALE GENOMIC DNA]</scope>
    <source>
        <strain evidence="3 4">NBRC 111202</strain>
    </source>
</reference>
<comment type="caution">
    <text evidence="3">The sequence shown here is derived from an EMBL/GenBank/DDBJ whole genome shotgun (WGS) entry which is preliminary data.</text>
</comment>
<dbReference type="EMBL" id="BDGU01000325">
    <property type="protein sequence ID" value="GAW06537.1"/>
    <property type="molecule type" value="Genomic_DNA"/>
</dbReference>
<accession>A0A1Q3EH35</accession>
<dbReference type="PROSITE" id="PS50181">
    <property type="entry name" value="FBOX"/>
    <property type="match status" value="1"/>
</dbReference>
<dbReference type="InterPro" id="IPR036047">
    <property type="entry name" value="F-box-like_dom_sf"/>
</dbReference>
<dbReference type="STRING" id="5353.A0A1Q3EH35"/>
<dbReference type="SUPFAM" id="SSF81383">
    <property type="entry name" value="F-box domain"/>
    <property type="match status" value="1"/>
</dbReference>
<protein>
    <recommendedName>
        <fullName evidence="2">F-box domain-containing protein</fullName>
    </recommendedName>
</protein>
<dbReference type="Gene3D" id="1.20.1280.50">
    <property type="match status" value="1"/>
</dbReference>
<name>A0A1Q3EH35_LENED</name>
<feature type="region of interest" description="Disordered" evidence="1">
    <location>
        <begin position="1"/>
        <end position="37"/>
    </location>
</feature>
<evidence type="ECO:0000313" key="4">
    <source>
        <dbReference type="Proteomes" id="UP000188533"/>
    </source>
</evidence>
<gene>
    <name evidence="3" type="ORF">LENED_008471</name>
</gene>
<feature type="domain" description="F-box" evidence="2">
    <location>
        <begin position="51"/>
        <end position="100"/>
    </location>
</feature>
<dbReference type="Proteomes" id="UP000188533">
    <property type="component" value="Unassembled WGS sequence"/>
</dbReference>
<evidence type="ECO:0000256" key="1">
    <source>
        <dbReference type="SAM" id="MobiDB-lite"/>
    </source>
</evidence>
<organism evidence="3 4">
    <name type="scientific">Lentinula edodes</name>
    <name type="common">Shiitake mushroom</name>
    <name type="synonym">Lentinus edodes</name>
    <dbReference type="NCBI Taxonomy" id="5353"/>
    <lineage>
        <taxon>Eukaryota</taxon>
        <taxon>Fungi</taxon>
        <taxon>Dikarya</taxon>
        <taxon>Basidiomycota</taxon>
        <taxon>Agaricomycotina</taxon>
        <taxon>Agaricomycetes</taxon>
        <taxon>Agaricomycetidae</taxon>
        <taxon>Agaricales</taxon>
        <taxon>Marasmiineae</taxon>
        <taxon>Omphalotaceae</taxon>
        <taxon>Lentinula</taxon>
    </lineage>
</organism>
<dbReference type="CDD" id="cd09917">
    <property type="entry name" value="F-box_SF"/>
    <property type="match status" value="1"/>
</dbReference>
<evidence type="ECO:0000259" key="2">
    <source>
        <dbReference type="PROSITE" id="PS50181"/>
    </source>
</evidence>
<proteinExistence type="predicted"/>
<sequence length="698" mass="81703">MPKTRNESSGPRGPSKKRKADSEIDKPKKASSRLKQTESFVARTTQSKAKLSMLPTLNLDILFEIFSHLLPIDLIHLARTTKDFRRLLMQRNTTTIWKSAFAQIQELPQCPSDMSYPAWAHLAFEQVCHNCFTTNIRNISWILRTRLCNRCAKSCLENVDKFDAEKNEVDKDILECVPFDDDYCGMECCLKSDRKRFVEELEAHKHDRKDFVEQKMTEIPVRIDHAIDCEDWSESLANGRANELQQIRTDRRNAISAKLFEMGYDKELDFLTAERLEDVEHSDYIPFHKHPLVKQPKPFKDKNWDSMKDTLKDYMEIVRAYIKKKERKDLIWKRREYAALAWFDYRIVECDPGTFLPNQIDIWLWSPVKDIIEQPSEIEVTKDSFEHAFRGLPAFTNAWQTDKLEQLIRVANNNLKWLSFPEANDLERATCVFSCSNDFQHNLMGCYQEDESCIMWFPEFIYHRCNSLSRRRWGDKDETITDLDSCQSLSAESEAPGFRRRQWSTRWLFFDDKASRTVKNILTACRMPLSTKVQHLDREDPRLVCLKCSFGAKCDGERLFSVMTWRTAVQHNLKKHFGDGQTTFQRISSLDVLEVKRLEAAEPARRISALPNHPQQPIDRPWRCTLCRDRSVEKGALTLAEMKKHYTRCHGGMKVTIEEGADYYRSYDRAPSQPYQVRMKPRDPDVDPQPGPMYIAAI</sequence>
<keyword evidence="4" id="KW-1185">Reference proteome</keyword>